<evidence type="ECO:0000256" key="2">
    <source>
        <dbReference type="ARBA" id="ARBA00022490"/>
    </source>
</evidence>
<keyword evidence="7" id="KW-0966">Cell projection</keyword>
<evidence type="ECO:0000313" key="10">
    <source>
        <dbReference type="Proteomes" id="UP000688137"/>
    </source>
</evidence>
<evidence type="ECO:0000256" key="8">
    <source>
        <dbReference type="SAM" id="Phobius"/>
    </source>
</evidence>
<evidence type="ECO:0000256" key="6">
    <source>
        <dbReference type="ARBA" id="ARBA00023212"/>
    </source>
</evidence>
<reference evidence="9" key="1">
    <citation type="submission" date="2021-01" db="EMBL/GenBank/DDBJ databases">
        <authorList>
            <consortium name="Genoscope - CEA"/>
            <person name="William W."/>
        </authorList>
    </citation>
    <scope>NUCLEOTIDE SEQUENCE</scope>
</reference>
<evidence type="ECO:0000256" key="3">
    <source>
        <dbReference type="ARBA" id="ARBA00022574"/>
    </source>
</evidence>
<evidence type="ECO:0000313" key="9">
    <source>
        <dbReference type="EMBL" id="CAD8084049.1"/>
    </source>
</evidence>
<keyword evidence="4" id="KW-0493">Microtubule</keyword>
<evidence type="ECO:0000256" key="7">
    <source>
        <dbReference type="ARBA" id="ARBA00023273"/>
    </source>
</evidence>
<dbReference type="EMBL" id="CAJJDM010000074">
    <property type="protein sequence ID" value="CAD8084049.1"/>
    <property type="molecule type" value="Genomic_DNA"/>
</dbReference>
<sequence length="212" mass="25153">MSLIYLFSLKNTTHPEYAFTFEADVMSQDFHPQSLALLAVGLYDGTVLIYDIRNKLKKPNYQSTVRTQKHTYPVWQVKWNPDISKNYNFYSISSDGRVMNWVLMKNKLEPEEVIRLRLVGKNEEESALIGLASVVYVLILINLNLIYFQQVQKKEKSINVLEHILNNIRKPIKVIIWQFIMQDRIIFMIELSYQLQQIGQQKYRTQKFHHKL</sequence>
<keyword evidence="5" id="KW-0677">Repeat</keyword>
<dbReference type="InterPro" id="IPR050687">
    <property type="entry name" value="Dynein_IC"/>
</dbReference>
<feature type="transmembrane region" description="Helical" evidence="8">
    <location>
        <begin position="127"/>
        <end position="148"/>
    </location>
</feature>
<dbReference type="Proteomes" id="UP000688137">
    <property type="component" value="Unassembled WGS sequence"/>
</dbReference>
<keyword evidence="10" id="KW-1185">Reference proteome</keyword>
<protein>
    <submittedName>
        <fullName evidence="9">Uncharacterized protein</fullName>
    </submittedName>
</protein>
<dbReference type="InterPro" id="IPR001680">
    <property type="entry name" value="WD40_rpt"/>
</dbReference>
<comment type="subcellular location">
    <subcellularLocation>
        <location evidence="1">Cytoplasm</location>
        <location evidence="1">Cytoskeleton</location>
        <location evidence="1">Cilium axoneme</location>
    </subcellularLocation>
</comment>
<comment type="caution">
    <text evidence="9">The sequence shown here is derived from an EMBL/GenBank/DDBJ whole genome shotgun (WGS) entry which is preliminary data.</text>
</comment>
<dbReference type="GO" id="GO:0036158">
    <property type="term" value="P:outer dynein arm assembly"/>
    <property type="evidence" value="ECO:0007669"/>
    <property type="project" value="TreeGrafter"/>
</dbReference>
<dbReference type="AlphaFoldDB" id="A0A8S1MWP6"/>
<dbReference type="GO" id="GO:0036157">
    <property type="term" value="C:outer dynein arm"/>
    <property type="evidence" value="ECO:0007669"/>
    <property type="project" value="TreeGrafter"/>
</dbReference>
<evidence type="ECO:0000256" key="5">
    <source>
        <dbReference type="ARBA" id="ARBA00022737"/>
    </source>
</evidence>
<name>A0A8S1MWP6_PARPR</name>
<gene>
    <name evidence="9" type="ORF">PPRIM_AZ9-3.1.T0710151</name>
</gene>
<dbReference type="GO" id="GO:0003341">
    <property type="term" value="P:cilium movement"/>
    <property type="evidence" value="ECO:0007669"/>
    <property type="project" value="TreeGrafter"/>
</dbReference>
<keyword evidence="3" id="KW-0853">WD repeat</keyword>
<accession>A0A8S1MWP6</accession>
<keyword evidence="6" id="KW-0206">Cytoskeleton</keyword>
<keyword evidence="8" id="KW-0812">Transmembrane</keyword>
<dbReference type="PANTHER" id="PTHR12442">
    <property type="entry name" value="DYNEIN INTERMEDIATE CHAIN"/>
    <property type="match status" value="1"/>
</dbReference>
<keyword evidence="8" id="KW-0472">Membrane</keyword>
<evidence type="ECO:0000256" key="1">
    <source>
        <dbReference type="ARBA" id="ARBA00004430"/>
    </source>
</evidence>
<dbReference type="GO" id="GO:0045504">
    <property type="term" value="F:dynein heavy chain binding"/>
    <property type="evidence" value="ECO:0007669"/>
    <property type="project" value="TreeGrafter"/>
</dbReference>
<evidence type="ECO:0000256" key="4">
    <source>
        <dbReference type="ARBA" id="ARBA00022701"/>
    </source>
</evidence>
<dbReference type="SMART" id="SM00320">
    <property type="entry name" value="WD40"/>
    <property type="match status" value="2"/>
</dbReference>
<keyword evidence="2" id="KW-0963">Cytoplasm</keyword>
<organism evidence="9 10">
    <name type="scientific">Paramecium primaurelia</name>
    <dbReference type="NCBI Taxonomy" id="5886"/>
    <lineage>
        <taxon>Eukaryota</taxon>
        <taxon>Sar</taxon>
        <taxon>Alveolata</taxon>
        <taxon>Ciliophora</taxon>
        <taxon>Intramacronucleata</taxon>
        <taxon>Oligohymenophorea</taxon>
        <taxon>Peniculida</taxon>
        <taxon>Parameciidae</taxon>
        <taxon>Paramecium</taxon>
    </lineage>
</organism>
<proteinExistence type="predicted"/>
<dbReference type="PANTHER" id="PTHR12442:SF11">
    <property type="entry name" value="DYNEIN AXONEMAL INTERMEDIATE CHAIN 1"/>
    <property type="match status" value="1"/>
</dbReference>
<keyword evidence="8" id="KW-1133">Transmembrane helix</keyword>
<dbReference type="GO" id="GO:0045503">
    <property type="term" value="F:dynein light chain binding"/>
    <property type="evidence" value="ECO:0007669"/>
    <property type="project" value="TreeGrafter"/>
</dbReference>
<dbReference type="GO" id="GO:0005874">
    <property type="term" value="C:microtubule"/>
    <property type="evidence" value="ECO:0007669"/>
    <property type="project" value="UniProtKB-KW"/>
</dbReference>